<dbReference type="GO" id="GO:0008233">
    <property type="term" value="F:peptidase activity"/>
    <property type="evidence" value="ECO:0007669"/>
    <property type="project" value="InterPro"/>
</dbReference>
<sequence>MYSTFATTASLARRRRTLAAVIGLVVVLLVAVIGAVSVAATTQRNNSPLAALVPVGEPGVEDGFVDDAAPISPFDDDLPAIARLRPALRTAMQAAATDAQADDVSFVVTSGWRSERYQRALFDDAVRTQGSEEAASRLVASVTTSQHVSGDAIDIGHTDADSWLTQHGADYGLCQIYANEIWHFELATTPGGDCPALLPDASWG</sequence>
<dbReference type="InterPro" id="IPR003709">
    <property type="entry name" value="VanY-like_core_dom"/>
</dbReference>
<dbReference type="Gene3D" id="3.30.1380.10">
    <property type="match status" value="1"/>
</dbReference>
<dbReference type="Proteomes" id="UP000283946">
    <property type="component" value="Chromosome"/>
</dbReference>
<dbReference type="KEGG" id="ria:C7V51_14100"/>
<evidence type="ECO:0000313" key="2">
    <source>
        <dbReference type="EMBL" id="AZZ56878.1"/>
    </source>
</evidence>
<dbReference type="RefSeq" id="WP_104266088.1">
    <property type="nucleotide sequence ID" value="NZ_CP028130.1"/>
</dbReference>
<organism evidence="2 3">
    <name type="scientific">Rathayibacter iranicus</name>
    <dbReference type="NCBI Taxonomy" id="59737"/>
    <lineage>
        <taxon>Bacteria</taxon>
        <taxon>Bacillati</taxon>
        <taxon>Actinomycetota</taxon>
        <taxon>Actinomycetes</taxon>
        <taxon>Micrococcales</taxon>
        <taxon>Microbacteriaceae</taxon>
        <taxon>Rathayibacter</taxon>
    </lineage>
</organism>
<accession>A0AAD1EN84</accession>
<dbReference type="SUPFAM" id="SSF55166">
    <property type="entry name" value="Hedgehog/DD-peptidase"/>
    <property type="match status" value="1"/>
</dbReference>
<dbReference type="Pfam" id="PF02557">
    <property type="entry name" value="VanY"/>
    <property type="match status" value="1"/>
</dbReference>
<dbReference type="PANTHER" id="PTHR34385:SF1">
    <property type="entry name" value="PEPTIDOGLYCAN L-ALANYL-D-GLUTAMATE ENDOPEPTIDASE CWLK"/>
    <property type="match status" value="1"/>
</dbReference>
<proteinExistence type="predicted"/>
<feature type="domain" description="D-alanyl-D-alanine carboxypeptidase-like core" evidence="1">
    <location>
        <begin position="83"/>
        <end position="175"/>
    </location>
</feature>
<dbReference type="InterPro" id="IPR009045">
    <property type="entry name" value="Zn_M74/Hedgehog-like"/>
</dbReference>
<dbReference type="PANTHER" id="PTHR34385">
    <property type="entry name" value="D-ALANYL-D-ALANINE CARBOXYPEPTIDASE"/>
    <property type="match status" value="1"/>
</dbReference>
<dbReference type="GO" id="GO:0006508">
    <property type="term" value="P:proteolysis"/>
    <property type="evidence" value="ECO:0007669"/>
    <property type="project" value="InterPro"/>
</dbReference>
<dbReference type="InterPro" id="IPR052179">
    <property type="entry name" value="DD-CPase-like"/>
</dbReference>
<reference evidence="2 3" key="1">
    <citation type="submission" date="2018-03" db="EMBL/GenBank/DDBJ databases">
        <title>Bacteriophage NCPPB3778 and a type I-E CRISPR drive the evolution of the US Biological Select Agent, Rathayibacter toxicus.</title>
        <authorList>
            <person name="Davis E.W.II."/>
            <person name="Tabima J.F."/>
            <person name="Weisberg A.J."/>
            <person name="Dantas Lopes L."/>
            <person name="Wiseman M.S."/>
            <person name="Wiseman M.S."/>
            <person name="Pupko T."/>
            <person name="Belcher M.S."/>
            <person name="Sechler A.J."/>
            <person name="Tancos M.A."/>
            <person name="Schroeder B.K."/>
            <person name="Murray T.D."/>
            <person name="Luster D.G."/>
            <person name="Schneider W.L."/>
            <person name="Rogers E."/>
            <person name="Andreote F.D."/>
            <person name="Grunwald N.J."/>
            <person name="Putnam M.L."/>
            <person name="Chang J.H."/>
        </authorList>
    </citation>
    <scope>NUCLEOTIDE SEQUENCE [LARGE SCALE GENOMIC DNA]</scope>
    <source>
        <strain evidence="2 3">NCCPB 2253</strain>
    </source>
</reference>
<dbReference type="AlphaFoldDB" id="A0AAD1EN84"/>
<evidence type="ECO:0000259" key="1">
    <source>
        <dbReference type="Pfam" id="PF02557"/>
    </source>
</evidence>
<name>A0AAD1EN84_9MICO</name>
<protein>
    <recommendedName>
        <fullName evidence="1">D-alanyl-D-alanine carboxypeptidase-like core domain-containing protein</fullName>
    </recommendedName>
</protein>
<evidence type="ECO:0000313" key="3">
    <source>
        <dbReference type="Proteomes" id="UP000283946"/>
    </source>
</evidence>
<gene>
    <name evidence="2" type="ORF">C7V51_14100</name>
</gene>
<dbReference type="EMBL" id="CP028130">
    <property type="protein sequence ID" value="AZZ56878.1"/>
    <property type="molecule type" value="Genomic_DNA"/>
</dbReference>